<evidence type="ECO:0000256" key="4">
    <source>
        <dbReference type="ARBA" id="ARBA00022695"/>
    </source>
</evidence>
<evidence type="ECO:0000256" key="9">
    <source>
        <dbReference type="NCBIfam" id="TIGR01128"/>
    </source>
</evidence>
<dbReference type="Gene3D" id="1.10.8.60">
    <property type="match status" value="1"/>
</dbReference>
<dbReference type="EC" id="2.7.7.7" evidence="1 9"/>
<comment type="caution">
    <text evidence="12">The sequence shown here is derived from an EMBL/GenBank/DDBJ whole genome shotgun (WGS) entry which is preliminary data.</text>
</comment>
<keyword evidence="6" id="KW-0239">DNA-directed DNA polymerase</keyword>
<dbReference type="NCBIfam" id="TIGR01128">
    <property type="entry name" value="holA"/>
    <property type="match status" value="1"/>
</dbReference>
<dbReference type="PANTHER" id="PTHR34388">
    <property type="entry name" value="DNA POLYMERASE III SUBUNIT DELTA"/>
    <property type="match status" value="1"/>
</dbReference>
<evidence type="ECO:0000259" key="11">
    <source>
        <dbReference type="Pfam" id="PF14840"/>
    </source>
</evidence>
<dbReference type="InterPro" id="IPR005790">
    <property type="entry name" value="DNA_polIII_delta"/>
</dbReference>
<comment type="similarity">
    <text evidence="7">Belongs to the DNA polymerase HolA subunit family.</text>
</comment>
<gene>
    <name evidence="12" type="primary">holA</name>
    <name evidence="12" type="ORF">ACFSJ3_17825</name>
</gene>
<keyword evidence="4 12" id="KW-0548">Nucleotidyltransferase</keyword>
<evidence type="ECO:0000313" key="13">
    <source>
        <dbReference type="Proteomes" id="UP001597380"/>
    </source>
</evidence>
<sequence>MQCYPEQLSNQLSQGLSPIYLLFGDEPLQKLEALAEIRSTGQQHGITELQRFSVDTSFDWQQFTQSSSNLSLFSQGEILEVELTTGSPGREGGQWLQEYASNPPADQVLVLHGPRLNKDKQKAKWFKSISAAGTQVSINLPTGQQWQRWLTNRANRYSVTLQPDALQLLLGQCEGNLLAADQELQKLSLLHGQQAISIDLIQESLANHSRHNIFQLTDALLSGDLERATNVLESLQGEGIEPVVISWAISKEVLLLKQLSQQPRIDSREMMKLGIWQQRQALVKQALQRLHRDHLNELVARCADFDSGIKLGTLEHPWTWLHHLAVMFGGSWKTQAGFEITS</sequence>
<evidence type="ECO:0000256" key="2">
    <source>
        <dbReference type="ARBA" id="ARBA00017703"/>
    </source>
</evidence>
<dbReference type="CDD" id="cd18138">
    <property type="entry name" value="HLD_clamp_pol_III_delta"/>
    <property type="match status" value="1"/>
</dbReference>
<dbReference type="SUPFAM" id="SSF48019">
    <property type="entry name" value="post-AAA+ oligomerization domain-like"/>
    <property type="match status" value="1"/>
</dbReference>
<keyword evidence="5" id="KW-0235">DNA replication</keyword>
<evidence type="ECO:0000256" key="3">
    <source>
        <dbReference type="ARBA" id="ARBA00022679"/>
    </source>
</evidence>
<feature type="domain" description="DNA polymerase III delta N-terminal" evidence="10">
    <location>
        <begin position="20"/>
        <end position="137"/>
    </location>
</feature>
<dbReference type="GO" id="GO:0003887">
    <property type="term" value="F:DNA-directed DNA polymerase activity"/>
    <property type="evidence" value="ECO:0007669"/>
    <property type="project" value="UniProtKB-EC"/>
</dbReference>
<feature type="domain" description="DNA polymerase III subunit delta C-terminal" evidence="11">
    <location>
        <begin position="214"/>
        <end position="327"/>
    </location>
</feature>
<dbReference type="PANTHER" id="PTHR34388:SF1">
    <property type="entry name" value="DNA POLYMERASE III SUBUNIT DELTA"/>
    <property type="match status" value="1"/>
</dbReference>
<dbReference type="SUPFAM" id="SSF52540">
    <property type="entry name" value="P-loop containing nucleoside triphosphate hydrolases"/>
    <property type="match status" value="1"/>
</dbReference>
<proteinExistence type="inferred from homology"/>
<dbReference type="Pfam" id="PF06144">
    <property type="entry name" value="DNA_pol3_delta"/>
    <property type="match status" value="1"/>
</dbReference>
<evidence type="ECO:0000313" key="12">
    <source>
        <dbReference type="EMBL" id="MFD2097850.1"/>
    </source>
</evidence>
<dbReference type="Pfam" id="PF14840">
    <property type="entry name" value="DNA_pol3_delt_C"/>
    <property type="match status" value="1"/>
</dbReference>
<dbReference type="Proteomes" id="UP001597380">
    <property type="component" value="Unassembled WGS sequence"/>
</dbReference>
<evidence type="ECO:0000256" key="7">
    <source>
        <dbReference type="ARBA" id="ARBA00034754"/>
    </source>
</evidence>
<dbReference type="InterPro" id="IPR008921">
    <property type="entry name" value="DNA_pol3_clamp-load_cplx_C"/>
</dbReference>
<evidence type="ECO:0000256" key="5">
    <source>
        <dbReference type="ARBA" id="ARBA00022705"/>
    </source>
</evidence>
<keyword evidence="3 12" id="KW-0808">Transferase</keyword>
<dbReference type="InterPro" id="IPR010372">
    <property type="entry name" value="DNA_pol3_delta_N"/>
</dbReference>
<name>A0ABW4XRX3_9GAMM</name>
<evidence type="ECO:0000259" key="10">
    <source>
        <dbReference type="Pfam" id="PF06144"/>
    </source>
</evidence>
<evidence type="ECO:0000256" key="6">
    <source>
        <dbReference type="ARBA" id="ARBA00022932"/>
    </source>
</evidence>
<evidence type="ECO:0000256" key="8">
    <source>
        <dbReference type="ARBA" id="ARBA00049244"/>
    </source>
</evidence>
<dbReference type="Gene3D" id="1.20.272.10">
    <property type="match status" value="1"/>
</dbReference>
<keyword evidence="13" id="KW-1185">Reference proteome</keyword>
<protein>
    <recommendedName>
        <fullName evidence="2 9">DNA polymerase III subunit delta</fullName>
        <ecNumber evidence="1 9">2.7.7.7</ecNumber>
    </recommendedName>
</protein>
<dbReference type="EMBL" id="JBHUHT010000029">
    <property type="protein sequence ID" value="MFD2097850.1"/>
    <property type="molecule type" value="Genomic_DNA"/>
</dbReference>
<accession>A0ABW4XRX3</accession>
<dbReference type="RefSeq" id="WP_345342172.1">
    <property type="nucleotide sequence ID" value="NZ_BAABLI010000033.1"/>
</dbReference>
<organism evidence="12 13">
    <name type="scientific">Corallincola platygyrae</name>
    <dbReference type="NCBI Taxonomy" id="1193278"/>
    <lineage>
        <taxon>Bacteria</taxon>
        <taxon>Pseudomonadati</taxon>
        <taxon>Pseudomonadota</taxon>
        <taxon>Gammaproteobacteria</taxon>
        <taxon>Alteromonadales</taxon>
        <taxon>Psychromonadaceae</taxon>
        <taxon>Corallincola</taxon>
    </lineage>
</organism>
<dbReference type="InterPro" id="IPR032780">
    <property type="entry name" value="DNA_pol3_delt_C"/>
</dbReference>
<evidence type="ECO:0000256" key="1">
    <source>
        <dbReference type="ARBA" id="ARBA00012417"/>
    </source>
</evidence>
<reference evidence="13" key="1">
    <citation type="journal article" date="2019" name="Int. J. Syst. Evol. Microbiol.">
        <title>The Global Catalogue of Microorganisms (GCM) 10K type strain sequencing project: providing services to taxonomists for standard genome sequencing and annotation.</title>
        <authorList>
            <consortium name="The Broad Institute Genomics Platform"/>
            <consortium name="The Broad Institute Genome Sequencing Center for Infectious Disease"/>
            <person name="Wu L."/>
            <person name="Ma J."/>
        </authorList>
    </citation>
    <scope>NUCLEOTIDE SEQUENCE [LARGE SCALE GENOMIC DNA]</scope>
    <source>
        <strain evidence="13">CGMCC 1.10992</strain>
    </source>
</reference>
<dbReference type="Gene3D" id="3.40.50.300">
    <property type="entry name" value="P-loop containing nucleotide triphosphate hydrolases"/>
    <property type="match status" value="1"/>
</dbReference>
<dbReference type="InterPro" id="IPR027417">
    <property type="entry name" value="P-loop_NTPase"/>
</dbReference>
<comment type="catalytic activity">
    <reaction evidence="8">
        <text>DNA(n) + a 2'-deoxyribonucleoside 5'-triphosphate = DNA(n+1) + diphosphate</text>
        <dbReference type="Rhea" id="RHEA:22508"/>
        <dbReference type="Rhea" id="RHEA-COMP:17339"/>
        <dbReference type="Rhea" id="RHEA-COMP:17340"/>
        <dbReference type="ChEBI" id="CHEBI:33019"/>
        <dbReference type="ChEBI" id="CHEBI:61560"/>
        <dbReference type="ChEBI" id="CHEBI:173112"/>
        <dbReference type="EC" id="2.7.7.7"/>
    </reaction>
</comment>